<reference evidence="3" key="2">
    <citation type="journal article" date="2013" name="PLoS Genet.">
        <title>Comparative genome structure, secondary metabolite, and effector coding capacity across Cochliobolus pathogens.</title>
        <authorList>
            <person name="Condon B.J."/>
            <person name="Leng Y."/>
            <person name="Wu D."/>
            <person name="Bushley K.E."/>
            <person name="Ohm R.A."/>
            <person name="Otillar R."/>
            <person name="Martin J."/>
            <person name="Schackwitz W."/>
            <person name="Grimwood J."/>
            <person name="MohdZainudin N."/>
            <person name="Xue C."/>
            <person name="Wang R."/>
            <person name="Manning V.A."/>
            <person name="Dhillon B."/>
            <person name="Tu Z.J."/>
            <person name="Steffenson B.J."/>
            <person name="Salamov A."/>
            <person name="Sun H."/>
            <person name="Lowry S."/>
            <person name="LaButti K."/>
            <person name="Han J."/>
            <person name="Copeland A."/>
            <person name="Lindquist E."/>
            <person name="Barry K."/>
            <person name="Schmutz J."/>
            <person name="Baker S.E."/>
            <person name="Ciuffetti L.M."/>
            <person name="Grigoriev I.V."/>
            <person name="Zhong S."/>
            <person name="Turgeon B.G."/>
        </authorList>
    </citation>
    <scope>NUCLEOTIDE SEQUENCE [LARGE SCALE GENOMIC DNA]</scope>
    <source>
        <strain evidence="3">C5 / ATCC 48332 / race O</strain>
    </source>
</reference>
<dbReference type="HOGENOM" id="CLU_1180046_0_0_1"/>
<reference evidence="2 3" key="1">
    <citation type="journal article" date="2012" name="PLoS Pathog.">
        <title>Diverse lifestyles and strategies of plant pathogenesis encoded in the genomes of eighteen Dothideomycetes fungi.</title>
        <authorList>
            <person name="Ohm R.A."/>
            <person name="Feau N."/>
            <person name="Henrissat B."/>
            <person name="Schoch C.L."/>
            <person name="Horwitz B.A."/>
            <person name="Barry K.W."/>
            <person name="Condon B.J."/>
            <person name="Copeland A.C."/>
            <person name="Dhillon B."/>
            <person name="Glaser F."/>
            <person name="Hesse C.N."/>
            <person name="Kosti I."/>
            <person name="LaButti K."/>
            <person name="Lindquist E.A."/>
            <person name="Lucas S."/>
            <person name="Salamov A.A."/>
            <person name="Bradshaw R.E."/>
            <person name="Ciuffetti L."/>
            <person name="Hamelin R.C."/>
            <person name="Kema G.H.J."/>
            <person name="Lawrence C."/>
            <person name="Scott J.A."/>
            <person name="Spatafora J.W."/>
            <person name="Turgeon B.G."/>
            <person name="de Wit P.J.G.M."/>
            <person name="Zhong S."/>
            <person name="Goodwin S.B."/>
            <person name="Grigoriev I.V."/>
        </authorList>
    </citation>
    <scope>NUCLEOTIDE SEQUENCE [LARGE SCALE GENOMIC DNA]</scope>
    <source>
        <strain evidence="3">C5 / ATCC 48332 / race O</strain>
    </source>
</reference>
<evidence type="ECO:0000313" key="2">
    <source>
        <dbReference type="EMBL" id="EMD93266.1"/>
    </source>
</evidence>
<dbReference type="Proteomes" id="UP000016936">
    <property type="component" value="Unassembled WGS sequence"/>
</dbReference>
<feature type="compositionally biased region" description="Low complexity" evidence="1">
    <location>
        <begin position="157"/>
        <end position="181"/>
    </location>
</feature>
<dbReference type="OrthoDB" id="3692601at2759"/>
<proteinExistence type="predicted"/>
<evidence type="ECO:0000256" key="1">
    <source>
        <dbReference type="SAM" id="MobiDB-lite"/>
    </source>
</evidence>
<dbReference type="AlphaFoldDB" id="M2UHW8"/>
<feature type="region of interest" description="Disordered" evidence="1">
    <location>
        <begin position="157"/>
        <end position="190"/>
    </location>
</feature>
<name>M2UHW8_COCH5</name>
<sequence>MAKSRVPALGVYQLTSVGLSRRTQPGPSFNIRRQCPALPKPGMTVGSKHYQAFLATQVLPLRRLCCPSLSSLGCMEHPRSELIAQTGWCCNQAAKQHLLSLRLYSKVLLDVQCCCCPPKTAVAPAPVHLAARFLGLSSRSSHACTCAHHLASPPTSLLAASSPTPSSPRALSFSTVPSNRPVPRRSSSHPAHHHYFQGFLTGSSSGIHRHLVNKRKILVLDVTVATKEVIPPDTLAIGYTRACSHDPRRLRSFP</sequence>
<gene>
    <name evidence="2" type="ORF">COCHEDRAFT_1028469</name>
</gene>
<organism evidence="2 3">
    <name type="scientific">Cochliobolus heterostrophus (strain C5 / ATCC 48332 / race O)</name>
    <name type="common">Southern corn leaf blight fungus</name>
    <name type="synonym">Bipolaris maydis</name>
    <dbReference type="NCBI Taxonomy" id="701091"/>
    <lineage>
        <taxon>Eukaryota</taxon>
        <taxon>Fungi</taxon>
        <taxon>Dikarya</taxon>
        <taxon>Ascomycota</taxon>
        <taxon>Pezizomycotina</taxon>
        <taxon>Dothideomycetes</taxon>
        <taxon>Pleosporomycetidae</taxon>
        <taxon>Pleosporales</taxon>
        <taxon>Pleosporineae</taxon>
        <taxon>Pleosporaceae</taxon>
        <taxon>Bipolaris</taxon>
    </lineage>
</organism>
<dbReference type="EMBL" id="KB445573">
    <property type="protein sequence ID" value="EMD93266.1"/>
    <property type="molecule type" value="Genomic_DNA"/>
</dbReference>
<evidence type="ECO:0000313" key="3">
    <source>
        <dbReference type="Proteomes" id="UP000016936"/>
    </source>
</evidence>
<keyword evidence="3" id="KW-1185">Reference proteome</keyword>
<protein>
    <submittedName>
        <fullName evidence="2">Uncharacterized protein</fullName>
    </submittedName>
</protein>
<accession>M2UHW8</accession>